<dbReference type="InterPro" id="IPR018900">
    <property type="entry name" value="Curli_CsgE"/>
</dbReference>
<evidence type="ECO:0000313" key="4">
    <source>
        <dbReference type="EMBL" id="AQV96463.1"/>
    </source>
</evidence>
<evidence type="ECO:0000256" key="3">
    <source>
        <dbReference type="ARBA" id="ARBA00022729"/>
    </source>
</evidence>
<evidence type="ECO:0000256" key="2">
    <source>
        <dbReference type="ARBA" id="ARBA00014024"/>
    </source>
</evidence>
<dbReference type="Pfam" id="PF10627">
    <property type="entry name" value="CsgE"/>
    <property type="match status" value="1"/>
</dbReference>
<proteinExistence type="predicted"/>
<evidence type="ECO:0000256" key="1">
    <source>
        <dbReference type="ARBA" id="ARBA00003989"/>
    </source>
</evidence>
<keyword evidence="3" id="KW-0732">Signal</keyword>
<gene>
    <name evidence="4" type="ORF">BJN34_21585</name>
</gene>
<sequence>MVVEPFALVHAADSADSARVEPAPISLPSTPTAPGIQPAPNGKSTVTGASTVSNSTTLISPGVSNGAPNGHMPNGAKASEINGRQSLADSLGGIVTNQVMTIAGQDFYSYFAEAWRDLPLTDRYVVSVRERPSARWGSLIWVEFESRRVFEQFLPPRRAALKQIAERAAAVAYDNVVQADIARLLFRDADLAADEM</sequence>
<name>A0A1U9UUW3_CUPNE</name>
<dbReference type="KEGG" id="cuh:BJN34_21585"/>
<dbReference type="EMBL" id="CP017758">
    <property type="protein sequence ID" value="AQV96463.1"/>
    <property type="molecule type" value="Genomic_DNA"/>
</dbReference>
<organism evidence="4 5">
    <name type="scientific">Cupriavidus necator</name>
    <name type="common">Alcaligenes eutrophus</name>
    <name type="synonym">Ralstonia eutropha</name>
    <dbReference type="NCBI Taxonomy" id="106590"/>
    <lineage>
        <taxon>Bacteria</taxon>
        <taxon>Pseudomonadati</taxon>
        <taxon>Pseudomonadota</taxon>
        <taxon>Betaproteobacteria</taxon>
        <taxon>Burkholderiales</taxon>
        <taxon>Burkholderiaceae</taxon>
        <taxon>Cupriavidus</taxon>
    </lineage>
</organism>
<comment type="function">
    <text evidence="1">May be involved in the biogenesis of curli organelles.</text>
</comment>
<dbReference type="Proteomes" id="UP000189627">
    <property type="component" value="Chromosome 2"/>
</dbReference>
<evidence type="ECO:0000313" key="5">
    <source>
        <dbReference type="Proteomes" id="UP000189627"/>
    </source>
</evidence>
<protein>
    <recommendedName>
        <fullName evidence="2">Curli production assembly/transport component CsgE</fullName>
    </recommendedName>
</protein>
<reference evidence="5" key="1">
    <citation type="submission" date="2017-02" db="EMBL/GenBank/DDBJ databases">
        <title>Complete genome sequence of Cupriavidus necator strain NH9, a 3-chlorobenzoate degrader.</title>
        <authorList>
            <person name="Moriuchi R."/>
            <person name="Dohra H."/>
            <person name="Ogawa N."/>
        </authorList>
    </citation>
    <scope>NUCLEOTIDE SEQUENCE [LARGE SCALE GENOMIC DNA]</scope>
    <source>
        <strain evidence="5">NH9</strain>
    </source>
</reference>
<accession>A0A1U9UUW3</accession>
<dbReference type="AlphaFoldDB" id="A0A1U9UUW3"/>